<dbReference type="NCBIfam" id="TIGR03744">
    <property type="entry name" value="traC_PFL_4706"/>
    <property type="match status" value="1"/>
</dbReference>
<dbReference type="Pfam" id="PF11130">
    <property type="entry name" value="TraC_F_IV"/>
    <property type="match status" value="1"/>
</dbReference>
<sequence length="960" mass="107458">MMWTLLNKARLRKRSHLSEVLGETEVILPSSSTVVGREPLRRSGKMTSTDEAALYDIWPSIIDYLPWAEYLDDEKCLLLDDGLSVGAVYTVSPVSTEGRPAARLEEIRDQVEDALQDSLEEEDISPWVVQFFCQDEDDSSSSLTQLRQYIKPWAQGTAFTETWLAETERHLRGIARPEGLFNDTLVTGQPWRGQQRRTRMVVYRWVPAGQKDALSSAALLNQVCNRLTASLASASILCERQDGEQVHHWLLRLFNPAPDWINKATLYWEARYAAWQAGKLRPDNDFTETLWFTPPRSDVKNGIWWFDNIAHRAVPVERLRRPPEPGTLTGEVTRGEHINALMDLLPSGTLVSLTVVIPAQDTLEQDFDRLSKNAVGENTESGRVRADVKEAKAHLGLRHKLCRSALTFLLQGADVDDLNRRHQQLAATLLVSGLQPVKPECDVAPLNGYLRALPMCFNPQRDKHHWYTRLTWVQHVAGLLPVTGRATGTGNPGLSFFNRGGDVLTFDPQNKHDRTQNAHLLLFGPTGAGKSATLCASLSQLMAVHRPRLFVAEAGNSFGLFADYCQRLGLSVNKIGIKPGCGVSLALFADAHPLLHMASSQLDLAGEKSAEEIEDDGDDEQRDILGEMEIAARMMITGGEKKEEERLTRADRGMIREAIMMAAKASVDDGRQMIAEDLQKALSVIARDSRRDEQGRSLRTEQRRARAEEMAGAMSMFTSGFEGELFNRPGTPWPEADVTLIDLGTLAREGYGAQMSLAMVSLVNTINNRAERDQFEDREINFVVDEAHILTTNPLLSPYMTKVVKMWRKLGAWLWLATQNLADYPDSAEKMLNMAEWWLCLTMPPDEVEQIARFKKLSEEQKSVLLSASKLPGCYTEGVVLSKKVEALFRVVPPSVYLALGMTEKEEKAERRAIMKALHCSELDAAFVVARRLDRARGLISGEEADGRDEDLLSMQGCRL</sequence>
<dbReference type="Gene3D" id="3.40.50.300">
    <property type="entry name" value="P-loop containing nucleotide triphosphate hydrolases"/>
    <property type="match status" value="2"/>
</dbReference>
<dbReference type="InterPro" id="IPR025955">
    <property type="entry name" value="TraC/Conjuga_ATPase"/>
</dbReference>
<name>A0ABX0GP58_9GAMM</name>
<evidence type="ECO:0000313" key="2">
    <source>
        <dbReference type="Proteomes" id="UP000697802"/>
    </source>
</evidence>
<dbReference type="EMBL" id="PUJU01000069">
    <property type="protein sequence ID" value="NHB90105.1"/>
    <property type="molecule type" value="Genomic_DNA"/>
</dbReference>
<dbReference type="PANTHER" id="PTHR30121">
    <property type="entry name" value="UNCHARACTERIZED PROTEIN YJGR-RELATED"/>
    <property type="match status" value="1"/>
</dbReference>
<dbReference type="PANTHER" id="PTHR30121:SF6">
    <property type="entry name" value="SLR6007 PROTEIN"/>
    <property type="match status" value="1"/>
</dbReference>
<keyword evidence="2" id="KW-1185">Reference proteome</keyword>
<dbReference type="SUPFAM" id="SSF52540">
    <property type="entry name" value="P-loop containing nucleoside triphosphate hydrolases"/>
    <property type="match status" value="1"/>
</dbReference>
<protein>
    <submittedName>
        <fullName evidence="1">Conjugative transfer ATPase</fullName>
    </submittedName>
</protein>
<evidence type="ECO:0000313" key="1">
    <source>
        <dbReference type="EMBL" id="NHB90105.1"/>
    </source>
</evidence>
<comment type="caution">
    <text evidence="1">The sequence shown here is derived from an EMBL/GenBank/DDBJ whole genome shotgun (WGS) entry which is preliminary data.</text>
</comment>
<dbReference type="InterPro" id="IPR051162">
    <property type="entry name" value="T4SS_component"/>
</dbReference>
<gene>
    <name evidence="1" type="ORF">C5471_21320</name>
</gene>
<dbReference type="InterPro" id="IPR027417">
    <property type="entry name" value="P-loop_NTPase"/>
</dbReference>
<dbReference type="InterPro" id="IPR022303">
    <property type="entry name" value="Conjug_Trfer_ATPase"/>
</dbReference>
<reference evidence="1 2" key="1">
    <citation type="submission" date="2018-02" db="EMBL/GenBank/DDBJ databases">
        <authorList>
            <person name="Machado R.A."/>
        </authorList>
    </citation>
    <scope>NUCLEOTIDE SEQUENCE [LARGE SCALE GENOMIC DNA]</scope>
    <source>
        <strain evidence="1 2">T327</strain>
    </source>
</reference>
<proteinExistence type="predicted"/>
<organism evidence="1 2">
    <name type="scientific">Photorhabdus tasmaniensis</name>
    <dbReference type="NCBI Taxonomy" id="1004159"/>
    <lineage>
        <taxon>Bacteria</taxon>
        <taxon>Pseudomonadati</taxon>
        <taxon>Pseudomonadota</taxon>
        <taxon>Gammaproteobacteria</taxon>
        <taxon>Enterobacterales</taxon>
        <taxon>Morganellaceae</taxon>
        <taxon>Photorhabdus</taxon>
    </lineage>
</organism>
<dbReference type="RefSeq" id="WP_133813312.1">
    <property type="nucleotide sequence ID" value="NZ_CAWPIF010000069.1"/>
</dbReference>
<dbReference type="Proteomes" id="UP000697802">
    <property type="component" value="Unassembled WGS sequence"/>
</dbReference>
<accession>A0ABX0GP58</accession>